<reference evidence="1 2" key="1">
    <citation type="journal article" date="2023" name="Science">
        <title>Complex scaffold remodeling in plant triterpene biosynthesis.</title>
        <authorList>
            <person name="De La Pena R."/>
            <person name="Hodgson H."/>
            <person name="Liu J.C."/>
            <person name="Stephenson M.J."/>
            <person name="Martin A.C."/>
            <person name="Owen C."/>
            <person name="Harkess A."/>
            <person name="Leebens-Mack J."/>
            <person name="Jimenez L.E."/>
            <person name="Osbourn A."/>
            <person name="Sattely E.S."/>
        </authorList>
    </citation>
    <scope>NUCLEOTIDE SEQUENCE [LARGE SCALE GENOMIC DNA]</scope>
    <source>
        <strain evidence="2">cv. JPN11</strain>
        <tissue evidence="1">Leaf</tissue>
    </source>
</reference>
<gene>
    <name evidence="1" type="ORF">OWV82_015301</name>
</gene>
<keyword evidence="2" id="KW-1185">Reference proteome</keyword>
<evidence type="ECO:0000313" key="1">
    <source>
        <dbReference type="EMBL" id="KAJ4713173.1"/>
    </source>
</evidence>
<dbReference type="EMBL" id="CM051401">
    <property type="protein sequence ID" value="KAJ4713173.1"/>
    <property type="molecule type" value="Genomic_DNA"/>
</dbReference>
<organism evidence="1 2">
    <name type="scientific">Melia azedarach</name>
    <name type="common">Chinaberry tree</name>
    <dbReference type="NCBI Taxonomy" id="155640"/>
    <lineage>
        <taxon>Eukaryota</taxon>
        <taxon>Viridiplantae</taxon>
        <taxon>Streptophyta</taxon>
        <taxon>Embryophyta</taxon>
        <taxon>Tracheophyta</taxon>
        <taxon>Spermatophyta</taxon>
        <taxon>Magnoliopsida</taxon>
        <taxon>eudicotyledons</taxon>
        <taxon>Gunneridae</taxon>
        <taxon>Pentapetalae</taxon>
        <taxon>rosids</taxon>
        <taxon>malvids</taxon>
        <taxon>Sapindales</taxon>
        <taxon>Meliaceae</taxon>
        <taxon>Melia</taxon>
    </lineage>
</organism>
<comment type="caution">
    <text evidence="1">The sequence shown here is derived from an EMBL/GenBank/DDBJ whole genome shotgun (WGS) entry which is preliminary data.</text>
</comment>
<sequence length="290" mass="32482">MAKNLEAVNNYNITLVNVTVSLPRIAELPITAKTSVGDESTGQCHGVLHDAVLVVPTVLFVLYLAVHAKKNLTKLRNGRSYIMISYYALLWLASALNLAWCSLQYWQCSAGKEVSWNLLSLFTVSAMLYLEISLVAFLLQESYASGLETLARTFIISGIIAGVDILLKVIYVFGFGFPLFIDVESTHRMKWGLWIIHKLLLTAVYGFILFVHFSKWREKLPTRPAFYHYVVVMFVVSAGGIVRLCACWNGMGFWHLVIQSHGYLLSFTLSSLLVCNFSGRFFPGGRFSSG</sequence>
<protein>
    <submittedName>
        <fullName evidence="1">Transmembrane protein adipocyte-associated 1-like</fullName>
    </submittedName>
</protein>
<name>A0ACC1XPA3_MELAZ</name>
<dbReference type="Proteomes" id="UP001164539">
    <property type="component" value="Chromosome 8"/>
</dbReference>
<evidence type="ECO:0000313" key="2">
    <source>
        <dbReference type="Proteomes" id="UP001164539"/>
    </source>
</evidence>
<accession>A0ACC1XPA3</accession>
<proteinExistence type="predicted"/>